<dbReference type="RefSeq" id="WP_406946749.1">
    <property type="nucleotide sequence ID" value="NZ_CBCRZU010000020.1"/>
</dbReference>
<keyword evidence="5" id="KW-1185">Reference proteome</keyword>
<feature type="binding site" evidence="3">
    <location>
        <position position="70"/>
    </location>
    <ligand>
        <name>a divalent metal cation</name>
        <dbReference type="ChEBI" id="CHEBI:60240"/>
        <label>1</label>
    </ligand>
</feature>
<dbReference type="InterPro" id="IPR002678">
    <property type="entry name" value="DUF34/NIF3"/>
</dbReference>
<gene>
    <name evidence="4" type="ORF">NCTC10465_01587</name>
</gene>
<evidence type="ECO:0000256" key="3">
    <source>
        <dbReference type="PIRSR" id="PIRSR602678-1"/>
    </source>
</evidence>
<name>A0A378QBF6_FAUOS</name>
<feature type="binding site" evidence="3">
    <location>
        <position position="230"/>
    </location>
    <ligand>
        <name>a divalent metal cation</name>
        <dbReference type="ChEBI" id="CHEBI:60240"/>
        <label>1</label>
    </ligand>
</feature>
<sequence length="258" mass="27862">MNQPATSMSPIQLAHRLNELLKINEFQDYCPNGLQVDGGQPIQHILTGVTASEALIEQAIAHNAQAILVHHGYFWKGEPAPLIGMKGKRIRLLMQHGISLLAYHLPLDAHPQLGNNAQLALALGWSDLSPLYPDEKHPIGNIVDLAAPLSIAALTNKLSTTLNRQPLHLSGGNQVISRIGLCTGGAQDMIEQAAQMGCQAYISGEVSERTTHIARELGIEYFACGHHATERGGVLALGNYVKENLALTVDFVDIDNPV</sequence>
<evidence type="ECO:0000313" key="5">
    <source>
        <dbReference type="Proteomes" id="UP000255230"/>
    </source>
</evidence>
<evidence type="ECO:0000313" key="4">
    <source>
        <dbReference type="EMBL" id="STY97796.1"/>
    </source>
</evidence>
<evidence type="ECO:0000256" key="1">
    <source>
        <dbReference type="ARBA" id="ARBA00006964"/>
    </source>
</evidence>
<dbReference type="PANTHER" id="PTHR13799">
    <property type="entry name" value="NGG1 INTERACTING FACTOR 3"/>
    <property type="match status" value="1"/>
</dbReference>
<keyword evidence="2 3" id="KW-0479">Metal-binding</keyword>
<comment type="similarity">
    <text evidence="1">Belongs to the GTP cyclohydrolase I type 2/NIF3 family.</text>
</comment>
<dbReference type="AlphaFoldDB" id="A0A378QBF6"/>
<dbReference type="NCBIfam" id="TIGR00486">
    <property type="entry name" value="YbgI_SA1388"/>
    <property type="match status" value="1"/>
</dbReference>
<dbReference type="GeneID" id="35778492"/>
<protein>
    <submittedName>
        <fullName evidence="4">Metal-binding protein</fullName>
    </submittedName>
</protein>
<dbReference type="SUPFAM" id="SSF102705">
    <property type="entry name" value="NIF3 (NGG1p interacting factor 3)-like"/>
    <property type="match status" value="1"/>
</dbReference>
<dbReference type="Proteomes" id="UP000255230">
    <property type="component" value="Unassembled WGS sequence"/>
</dbReference>
<dbReference type="EMBL" id="UGPY01000001">
    <property type="protein sequence ID" value="STY97796.1"/>
    <property type="molecule type" value="Genomic_DNA"/>
</dbReference>
<feature type="binding site" evidence="3">
    <location>
        <position position="226"/>
    </location>
    <ligand>
        <name>a divalent metal cation</name>
        <dbReference type="ChEBI" id="CHEBI:60240"/>
        <label>1</label>
    </ligand>
</feature>
<dbReference type="InterPro" id="IPR036069">
    <property type="entry name" value="DUF34/NIF3_sf"/>
</dbReference>
<organism evidence="4 5">
    <name type="scientific">Faucicola osloensis</name>
    <name type="common">Moraxella osloensis</name>
    <dbReference type="NCBI Taxonomy" id="34062"/>
    <lineage>
        <taxon>Bacteria</taxon>
        <taxon>Pseudomonadati</taxon>
        <taxon>Pseudomonadota</taxon>
        <taxon>Gammaproteobacteria</taxon>
        <taxon>Moraxellales</taxon>
        <taxon>Moraxellaceae</taxon>
        <taxon>Faucicola</taxon>
    </lineage>
</organism>
<feature type="binding site" evidence="3">
    <location>
        <position position="71"/>
    </location>
    <ligand>
        <name>a divalent metal cation</name>
        <dbReference type="ChEBI" id="CHEBI:60240"/>
        <label>1</label>
    </ligand>
</feature>
<proteinExistence type="inferred from homology"/>
<dbReference type="GO" id="GO:0005737">
    <property type="term" value="C:cytoplasm"/>
    <property type="evidence" value="ECO:0007669"/>
    <property type="project" value="TreeGrafter"/>
</dbReference>
<dbReference type="Pfam" id="PF01784">
    <property type="entry name" value="DUF34_NIF3"/>
    <property type="match status" value="1"/>
</dbReference>
<dbReference type="Gene3D" id="3.40.1390.30">
    <property type="entry name" value="NIF3 (NGG1p interacting factor 3)-like"/>
    <property type="match status" value="2"/>
</dbReference>
<dbReference type="PANTHER" id="PTHR13799:SF14">
    <property type="entry name" value="GTP CYCLOHYDROLASE 1 TYPE 2 HOMOLOG"/>
    <property type="match status" value="1"/>
</dbReference>
<reference evidence="4 5" key="1">
    <citation type="submission" date="2018-06" db="EMBL/GenBank/DDBJ databases">
        <authorList>
            <consortium name="Pathogen Informatics"/>
            <person name="Doyle S."/>
        </authorList>
    </citation>
    <scope>NUCLEOTIDE SEQUENCE [LARGE SCALE GENOMIC DNA]</scope>
    <source>
        <strain evidence="4 5">NCTC10465</strain>
    </source>
</reference>
<accession>A0A378QBF6</accession>
<dbReference type="GO" id="GO:0046872">
    <property type="term" value="F:metal ion binding"/>
    <property type="evidence" value="ECO:0007669"/>
    <property type="project" value="UniProtKB-KW"/>
</dbReference>
<evidence type="ECO:0000256" key="2">
    <source>
        <dbReference type="ARBA" id="ARBA00022723"/>
    </source>
</evidence>
<feature type="binding site" evidence="3">
    <location>
        <position position="108"/>
    </location>
    <ligand>
        <name>a divalent metal cation</name>
        <dbReference type="ChEBI" id="CHEBI:60240"/>
        <label>1</label>
    </ligand>
</feature>